<reference evidence="2 3" key="1">
    <citation type="journal article" date="2019" name="Int. J. Syst. Evol. Microbiol.">
        <title>The Global Catalogue of Microorganisms (GCM) 10K type strain sequencing project: providing services to taxonomists for standard genome sequencing and annotation.</title>
        <authorList>
            <consortium name="The Broad Institute Genomics Platform"/>
            <consortium name="The Broad Institute Genome Sequencing Center for Infectious Disease"/>
            <person name="Wu L."/>
            <person name="Ma J."/>
        </authorList>
    </citation>
    <scope>NUCLEOTIDE SEQUENCE [LARGE SCALE GENOMIC DNA]</scope>
    <source>
        <strain evidence="2 3">JCM 9933</strain>
    </source>
</reference>
<dbReference type="PANTHER" id="PTHR40688">
    <property type="match status" value="1"/>
</dbReference>
<feature type="domain" description="Ribbon-helix-helix protein CopG" evidence="1">
    <location>
        <begin position="5"/>
        <end position="41"/>
    </location>
</feature>
<keyword evidence="3" id="KW-1185">Reference proteome</keyword>
<accession>A0ABN1FQH1</accession>
<dbReference type="InterPro" id="IPR052991">
    <property type="entry name" value="Non-func_TypeII_TA_Antitoxin"/>
</dbReference>
<evidence type="ECO:0000313" key="3">
    <source>
        <dbReference type="Proteomes" id="UP001501588"/>
    </source>
</evidence>
<gene>
    <name evidence="2" type="ORF">GCM10009416_37550</name>
</gene>
<name>A0ABN1FQH1_9PROT</name>
<organism evidence="2 3">
    <name type="scientific">Craurococcus roseus</name>
    <dbReference type="NCBI Taxonomy" id="77585"/>
    <lineage>
        <taxon>Bacteria</taxon>
        <taxon>Pseudomonadati</taxon>
        <taxon>Pseudomonadota</taxon>
        <taxon>Alphaproteobacteria</taxon>
        <taxon>Acetobacterales</taxon>
        <taxon>Acetobacteraceae</taxon>
        <taxon>Craurococcus</taxon>
    </lineage>
</organism>
<sequence length="77" mass="8664">MARDVVTVRLDAEKRAALDALASATDRDRSYLINEAIDAYLSVHRWQIARIEKGVRQAEAGDFATDEEVAAAFARWR</sequence>
<comment type="caution">
    <text evidence="2">The sequence shown here is derived from an EMBL/GenBank/DDBJ whole genome shotgun (WGS) entry which is preliminary data.</text>
</comment>
<dbReference type="Pfam" id="PF01402">
    <property type="entry name" value="RHH_1"/>
    <property type="match status" value="1"/>
</dbReference>
<protein>
    <submittedName>
        <fullName evidence="2">Ribbon-helix-helix protein, CopG family</fullName>
    </submittedName>
</protein>
<dbReference type="PANTHER" id="PTHR40688:SF2">
    <property type="entry name" value="RIBBON-HELIX-HELIX PROTEIN COPG DOMAIN-CONTAINING PROTEIN"/>
    <property type="match status" value="1"/>
</dbReference>
<dbReference type="Proteomes" id="UP001501588">
    <property type="component" value="Unassembled WGS sequence"/>
</dbReference>
<dbReference type="EMBL" id="BAAAFZ010000060">
    <property type="protein sequence ID" value="GAA0595697.1"/>
    <property type="molecule type" value="Genomic_DNA"/>
</dbReference>
<dbReference type="InterPro" id="IPR010985">
    <property type="entry name" value="Ribbon_hlx_hlx"/>
</dbReference>
<evidence type="ECO:0000313" key="2">
    <source>
        <dbReference type="EMBL" id="GAA0595697.1"/>
    </source>
</evidence>
<dbReference type="RefSeq" id="WP_343896924.1">
    <property type="nucleotide sequence ID" value="NZ_BAAAFZ010000060.1"/>
</dbReference>
<evidence type="ECO:0000259" key="1">
    <source>
        <dbReference type="Pfam" id="PF01402"/>
    </source>
</evidence>
<dbReference type="SUPFAM" id="SSF47598">
    <property type="entry name" value="Ribbon-helix-helix"/>
    <property type="match status" value="1"/>
</dbReference>
<dbReference type="InterPro" id="IPR002145">
    <property type="entry name" value="CopG"/>
</dbReference>
<dbReference type="CDD" id="cd22233">
    <property type="entry name" value="RHH_CopAso-like"/>
    <property type="match status" value="1"/>
</dbReference>
<proteinExistence type="predicted"/>